<accession>A0AAP0LSF6</accession>
<evidence type="ECO:0000313" key="2">
    <source>
        <dbReference type="Proteomes" id="UP001428341"/>
    </source>
</evidence>
<comment type="caution">
    <text evidence="1">The sequence shown here is derived from an EMBL/GenBank/DDBJ whole genome shotgun (WGS) entry which is preliminary data.</text>
</comment>
<proteinExistence type="predicted"/>
<evidence type="ECO:0000313" key="1">
    <source>
        <dbReference type="EMBL" id="KAK9186563.1"/>
    </source>
</evidence>
<name>A0AAP0LSF6_9ROSI</name>
<dbReference type="Proteomes" id="UP001428341">
    <property type="component" value="Unassembled WGS sequence"/>
</dbReference>
<protein>
    <submittedName>
        <fullName evidence="1">Uncharacterized protein</fullName>
    </submittedName>
</protein>
<organism evidence="1 2">
    <name type="scientific">Citrus x changshan-huyou</name>
    <dbReference type="NCBI Taxonomy" id="2935761"/>
    <lineage>
        <taxon>Eukaryota</taxon>
        <taxon>Viridiplantae</taxon>
        <taxon>Streptophyta</taxon>
        <taxon>Embryophyta</taxon>
        <taxon>Tracheophyta</taxon>
        <taxon>Spermatophyta</taxon>
        <taxon>Magnoliopsida</taxon>
        <taxon>eudicotyledons</taxon>
        <taxon>Gunneridae</taxon>
        <taxon>Pentapetalae</taxon>
        <taxon>rosids</taxon>
        <taxon>malvids</taxon>
        <taxon>Sapindales</taxon>
        <taxon>Rutaceae</taxon>
        <taxon>Aurantioideae</taxon>
        <taxon>Citrus</taxon>
    </lineage>
</organism>
<gene>
    <name evidence="1" type="ORF">WN944_017951</name>
</gene>
<dbReference type="EMBL" id="JBCGBO010000007">
    <property type="protein sequence ID" value="KAK9186563.1"/>
    <property type="molecule type" value="Genomic_DNA"/>
</dbReference>
<sequence length="156" mass="17324">MDVRQSDGQDAGWRTGCLRRGEISAFGAFQWETRVKCYCTHDAVNSSEIAIDEFLSSWDEREFENCRNERGRGSERVKEADVTDVNGMGNNKQVAANFNGMGGNNDYTQFSIALMCDNNEARITAQPLLLYHEILLHLHGLVGGHHGHAALHSSAP</sequence>
<reference evidence="1 2" key="1">
    <citation type="submission" date="2024-05" db="EMBL/GenBank/DDBJ databases">
        <title>Haplotype-resolved chromosome-level genome assembly of Huyou (Citrus changshanensis).</title>
        <authorList>
            <person name="Miao C."/>
            <person name="Chen W."/>
            <person name="Wu Y."/>
            <person name="Wang L."/>
            <person name="Zhao S."/>
            <person name="Grierson D."/>
            <person name="Xu C."/>
            <person name="Chen K."/>
        </authorList>
    </citation>
    <scope>NUCLEOTIDE SEQUENCE [LARGE SCALE GENOMIC DNA]</scope>
    <source>
        <strain evidence="1">01-14</strain>
        <tissue evidence="1">Leaf</tissue>
    </source>
</reference>
<dbReference type="AlphaFoldDB" id="A0AAP0LSF6"/>
<keyword evidence="2" id="KW-1185">Reference proteome</keyword>